<gene>
    <name evidence="3" type="ORF">GCM10023091_02580</name>
</gene>
<reference evidence="4" key="1">
    <citation type="journal article" date="2019" name="Int. J. Syst. Evol. Microbiol.">
        <title>The Global Catalogue of Microorganisms (GCM) 10K type strain sequencing project: providing services to taxonomists for standard genome sequencing and annotation.</title>
        <authorList>
            <consortium name="The Broad Institute Genomics Platform"/>
            <consortium name="The Broad Institute Genome Sequencing Center for Infectious Disease"/>
            <person name="Wu L."/>
            <person name="Ma J."/>
        </authorList>
    </citation>
    <scope>NUCLEOTIDE SEQUENCE [LARGE SCALE GENOMIC DNA]</scope>
    <source>
        <strain evidence="4">JCM 31920</strain>
    </source>
</reference>
<dbReference type="CDD" id="cd00093">
    <property type="entry name" value="HTH_XRE"/>
    <property type="match status" value="1"/>
</dbReference>
<comment type="caution">
    <text evidence="3">The sequence shown here is derived from an EMBL/GenBank/DDBJ whole genome shotgun (WGS) entry which is preliminary data.</text>
</comment>
<dbReference type="Gene3D" id="1.10.260.40">
    <property type="entry name" value="lambda repressor-like DNA-binding domains"/>
    <property type="match status" value="1"/>
</dbReference>
<feature type="domain" description="HTH cro/C1-type" evidence="2">
    <location>
        <begin position="5"/>
        <end position="59"/>
    </location>
</feature>
<dbReference type="SUPFAM" id="SSF47413">
    <property type="entry name" value="lambda repressor-like DNA-binding domains"/>
    <property type="match status" value="1"/>
</dbReference>
<dbReference type="Proteomes" id="UP001501508">
    <property type="component" value="Unassembled WGS sequence"/>
</dbReference>
<proteinExistence type="predicted"/>
<dbReference type="EMBL" id="BAABEY010000001">
    <property type="protein sequence ID" value="GAA4431615.1"/>
    <property type="molecule type" value="Genomic_DNA"/>
</dbReference>
<dbReference type="PANTHER" id="PTHR46558">
    <property type="entry name" value="TRACRIPTIONAL REGULATORY PROTEIN-RELATED-RELATED"/>
    <property type="match status" value="1"/>
</dbReference>
<evidence type="ECO:0000313" key="4">
    <source>
        <dbReference type="Proteomes" id="UP001501508"/>
    </source>
</evidence>
<keyword evidence="1" id="KW-0238">DNA-binding</keyword>
<name>A0ABP8LMJ1_9BACT</name>
<organism evidence="3 4">
    <name type="scientific">Ravibacter arvi</name>
    <dbReference type="NCBI Taxonomy" id="2051041"/>
    <lineage>
        <taxon>Bacteria</taxon>
        <taxon>Pseudomonadati</taxon>
        <taxon>Bacteroidota</taxon>
        <taxon>Cytophagia</taxon>
        <taxon>Cytophagales</taxon>
        <taxon>Spirosomataceae</taxon>
        <taxon>Ravibacter</taxon>
    </lineage>
</organism>
<dbReference type="Pfam" id="PF01381">
    <property type="entry name" value="HTH_3"/>
    <property type="match status" value="1"/>
</dbReference>
<evidence type="ECO:0000313" key="3">
    <source>
        <dbReference type="EMBL" id="GAA4431615.1"/>
    </source>
</evidence>
<keyword evidence="4" id="KW-1185">Reference proteome</keyword>
<evidence type="ECO:0000256" key="1">
    <source>
        <dbReference type="ARBA" id="ARBA00023125"/>
    </source>
</evidence>
<dbReference type="PANTHER" id="PTHR46558:SF4">
    <property type="entry name" value="DNA-BIDING PHAGE PROTEIN"/>
    <property type="match status" value="1"/>
</dbReference>
<dbReference type="InterPro" id="IPR010982">
    <property type="entry name" value="Lambda_DNA-bd_dom_sf"/>
</dbReference>
<protein>
    <submittedName>
        <fullName evidence="3">Helix-turn-helix transcriptional regulator</fullName>
    </submittedName>
</protein>
<dbReference type="PROSITE" id="PS50943">
    <property type="entry name" value="HTH_CROC1"/>
    <property type="match status" value="1"/>
</dbReference>
<evidence type="ECO:0000259" key="2">
    <source>
        <dbReference type="PROSITE" id="PS50943"/>
    </source>
</evidence>
<sequence length="68" mass="7744">MKNNLKVNRIIKGYSQEQLAQLAGVSRQTIHALEAGKYVPSTTLSLKLSLILGQKTEDLFELEERDWQ</sequence>
<dbReference type="InterPro" id="IPR001387">
    <property type="entry name" value="Cro/C1-type_HTH"/>
</dbReference>
<accession>A0ABP8LMJ1</accession>
<dbReference type="SMART" id="SM00530">
    <property type="entry name" value="HTH_XRE"/>
    <property type="match status" value="1"/>
</dbReference>
<dbReference type="RefSeq" id="WP_345026183.1">
    <property type="nucleotide sequence ID" value="NZ_BAABEY010000001.1"/>
</dbReference>